<protein>
    <submittedName>
        <fullName evidence="1">Uncharacterized protein</fullName>
    </submittedName>
</protein>
<dbReference type="EMBL" id="DTGD01000196">
    <property type="protein sequence ID" value="HGB36288.1"/>
    <property type="molecule type" value="Genomic_DNA"/>
</dbReference>
<evidence type="ECO:0000313" key="1">
    <source>
        <dbReference type="EMBL" id="HGB36288.1"/>
    </source>
</evidence>
<dbReference type="AlphaFoldDB" id="A0A7V3KPC8"/>
<comment type="caution">
    <text evidence="1">The sequence shown here is derived from an EMBL/GenBank/DDBJ whole genome shotgun (WGS) entry which is preliminary data.</text>
</comment>
<reference evidence="1" key="1">
    <citation type="journal article" date="2020" name="mSystems">
        <title>Genome- and Community-Level Interaction Insights into Carbon Utilization and Element Cycling Functions of Hydrothermarchaeota in Hydrothermal Sediment.</title>
        <authorList>
            <person name="Zhou Z."/>
            <person name="Liu Y."/>
            <person name="Xu W."/>
            <person name="Pan J."/>
            <person name="Luo Z.H."/>
            <person name="Li M."/>
        </authorList>
    </citation>
    <scope>NUCLEOTIDE SEQUENCE [LARGE SCALE GENOMIC DNA]</scope>
    <source>
        <strain evidence="1">SpSt-754</strain>
    </source>
</reference>
<sequence>MLILVLFSQIFSVYPYERVMFSPDAIVERRAFLSRDYFYPWVSSGIVFYPAGIRSFSLGARYKFLDFSVGLLSTGDIKSYDEYAQEIGSYSTNILRGIAGFELPLDFLNVKASLSGVRAYGPDFYESRVWVDLDFYRTLFAFENVALGMTLSYEPSFGFYLFGPYHFLGGDFYKRDNYEFKAGFYRSFKFAGFLLGFSYMVSGGETTFKPYFSFKVRHKNLSFYYFYRVEREITDISGISVCYE</sequence>
<accession>A0A7V3KPC8</accession>
<gene>
    <name evidence="1" type="ORF">ENV38_05230</name>
</gene>
<name>A0A7V3KPC8_UNCW3</name>
<organism evidence="1">
    <name type="scientific">candidate division WOR-3 bacterium</name>
    <dbReference type="NCBI Taxonomy" id="2052148"/>
    <lineage>
        <taxon>Bacteria</taxon>
        <taxon>Bacteria division WOR-3</taxon>
    </lineage>
</organism>
<proteinExistence type="predicted"/>